<dbReference type="InterPro" id="IPR057196">
    <property type="entry name" value="DUF7874"/>
</dbReference>
<dbReference type="Proteomes" id="UP000824469">
    <property type="component" value="Unassembled WGS sequence"/>
</dbReference>
<dbReference type="InterPro" id="IPR018247">
    <property type="entry name" value="EF_Hand_1_Ca_BS"/>
</dbReference>
<organism evidence="3 4">
    <name type="scientific">Taxus chinensis</name>
    <name type="common">Chinese yew</name>
    <name type="synonym">Taxus wallichiana var. chinensis</name>
    <dbReference type="NCBI Taxonomy" id="29808"/>
    <lineage>
        <taxon>Eukaryota</taxon>
        <taxon>Viridiplantae</taxon>
        <taxon>Streptophyta</taxon>
        <taxon>Embryophyta</taxon>
        <taxon>Tracheophyta</taxon>
        <taxon>Spermatophyta</taxon>
        <taxon>Pinopsida</taxon>
        <taxon>Pinidae</taxon>
        <taxon>Conifers II</taxon>
        <taxon>Cupressales</taxon>
        <taxon>Taxaceae</taxon>
        <taxon>Taxus</taxon>
    </lineage>
</organism>
<sequence length="119" mass="13556">MEDAKKRAQAEDPKAPVADKKTLTFAEMHSAIVQVFEELNKHIPGAKYDPPSKEEVEKMLQGYDTNKDKLIDREEFYDFVKVYTVDLVRIYAKELLIVTVAVPVGAMVTKRATRNVPLM</sequence>
<gene>
    <name evidence="3" type="ORF">KI387_011845</name>
</gene>
<protein>
    <recommendedName>
        <fullName evidence="2">EF-hand domain-containing protein</fullName>
    </recommendedName>
</protein>
<comment type="caution">
    <text evidence="3">The sequence shown here is derived from an EMBL/GenBank/DDBJ whole genome shotgun (WGS) entry which is preliminary data.</text>
</comment>
<dbReference type="PROSITE" id="PS00018">
    <property type="entry name" value="EF_HAND_1"/>
    <property type="match status" value="1"/>
</dbReference>
<evidence type="ECO:0000313" key="4">
    <source>
        <dbReference type="Proteomes" id="UP000824469"/>
    </source>
</evidence>
<dbReference type="GO" id="GO:0005509">
    <property type="term" value="F:calcium ion binding"/>
    <property type="evidence" value="ECO:0007669"/>
    <property type="project" value="InterPro"/>
</dbReference>
<feature type="domain" description="EF-hand" evidence="2">
    <location>
        <begin position="51"/>
        <end position="86"/>
    </location>
</feature>
<evidence type="ECO:0000313" key="3">
    <source>
        <dbReference type="EMBL" id="KAH9300262.1"/>
    </source>
</evidence>
<evidence type="ECO:0000256" key="1">
    <source>
        <dbReference type="ARBA" id="ARBA00022837"/>
    </source>
</evidence>
<keyword evidence="1" id="KW-0106">Calcium</keyword>
<dbReference type="InterPro" id="IPR011992">
    <property type="entry name" value="EF-hand-dom_pair"/>
</dbReference>
<feature type="non-terminal residue" evidence="3">
    <location>
        <position position="119"/>
    </location>
</feature>
<dbReference type="PANTHER" id="PTHR37754:SF4">
    <property type="entry name" value="EF-HAND DOMAIN-CONTAINING PROTEIN"/>
    <property type="match status" value="1"/>
</dbReference>
<reference evidence="3 4" key="1">
    <citation type="journal article" date="2021" name="Nat. Plants">
        <title>The Taxus genome provides insights into paclitaxel biosynthesis.</title>
        <authorList>
            <person name="Xiong X."/>
            <person name="Gou J."/>
            <person name="Liao Q."/>
            <person name="Li Y."/>
            <person name="Zhou Q."/>
            <person name="Bi G."/>
            <person name="Li C."/>
            <person name="Du R."/>
            <person name="Wang X."/>
            <person name="Sun T."/>
            <person name="Guo L."/>
            <person name="Liang H."/>
            <person name="Lu P."/>
            <person name="Wu Y."/>
            <person name="Zhang Z."/>
            <person name="Ro D.K."/>
            <person name="Shang Y."/>
            <person name="Huang S."/>
            <person name="Yan J."/>
        </authorList>
    </citation>
    <scope>NUCLEOTIDE SEQUENCE [LARGE SCALE GENOMIC DNA]</scope>
    <source>
        <strain evidence="3">Ta-2019</strain>
    </source>
</reference>
<accession>A0AA38CMH4</accession>
<dbReference type="EMBL" id="JAHRHJ020000009">
    <property type="protein sequence ID" value="KAH9300262.1"/>
    <property type="molecule type" value="Genomic_DNA"/>
</dbReference>
<dbReference type="AlphaFoldDB" id="A0AA38CMH4"/>
<evidence type="ECO:0000259" key="2">
    <source>
        <dbReference type="PROSITE" id="PS50222"/>
    </source>
</evidence>
<dbReference type="InterPro" id="IPR002048">
    <property type="entry name" value="EF_hand_dom"/>
</dbReference>
<proteinExistence type="predicted"/>
<dbReference type="Gene3D" id="1.10.238.10">
    <property type="entry name" value="EF-hand"/>
    <property type="match status" value="1"/>
</dbReference>
<dbReference type="SUPFAM" id="SSF47473">
    <property type="entry name" value="EF-hand"/>
    <property type="match status" value="1"/>
</dbReference>
<dbReference type="PROSITE" id="PS50222">
    <property type="entry name" value="EF_HAND_2"/>
    <property type="match status" value="1"/>
</dbReference>
<name>A0AA38CMH4_TAXCH</name>
<dbReference type="PANTHER" id="PTHR37754">
    <property type="entry name" value="CALCIUM ION-BINDING PROTEIN"/>
    <property type="match status" value="1"/>
</dbReference>
<dbReference type="Pfam" id="PF25284">
    <property type="entry name" value="DUF7874"/>
    <property type="match status" value="1"/>
</dbReference>
<keyword evidence="4" id="KW-1185">Reference proteome</keyword>